<evidence type="ECO:0000313" key="2">
    <source>
        <dbReference type="EMBL" id="XCG51843.1"/>
    </source>
</evidence>
<dbReference type="InterPro" id="IPR050772">
    <property type="entry name" value="Hydratase-Decarb/MhpD_sf"/>
</dbReference>
<dbReference type="GO" id="GO:0005737">
    <property type="term" value="C:cytoplasm"/>
    <property type="evidence" value="ECO:0007669"/>
    <property type="project" value="TreeGrafter"/>
</dbReference>
<dbReference type="EMBL" id="CP159254">
    <property type="protein sequence ID" value="XCG51843.1"/>
    <property type="molecule type" value="Genomic_DNA"/>
</dbReference>
<dbReference type="GO" id="GO:0008684">
    <property type="term" value="F:2-oxopent-4-enoate hydratase activity"/>
    <property type="evidence" value="ECO:0007669"/>
    <property type="project" value="TreeGrafter"/>
</dbReference>
<dbReference type="RefSeq" id="WP_353646108.1">
    <property type="nucleotide sequence ID" value="NZ_CP159254.1"/>
</dbReference>
<dbReference type="GO" id="GO:0016787">
    <property type="term" value="F:hydrolase activity"/>
    <property type="evidence" value="ECO:0007669"/>
    <property type="project" value="UniProtKB-KW"/>
</dbReference>
<dbReference type="AlphaFoldDB" id="A0AAU8CY71"/>
<reference evidence="2" key="1">
    <citation type="submission" date="2024-06" db="EMBL/GenBank/DDBJ databases">
        <title>Mesorhizobium karijinii sp. nov., a symbiont of the iconic Swainsona formosa from arid Australia.</title>
        <authorList>
            <person name="Hill Y.J."/>
            <person name="Watkin E.L.J."/>
            <person name="O'Hara G.W."/>
            <person name="Terpolilli J."/>
            <person name="Tye M.L."/>
            <person name="Kohlmeier M.G."/>
        </authorList>
    </citation>
    <scope>NUCLEOTIDE SEQUENCE</scope>
    <source>
        <strain evidence="2">WSM2240</strain>
        <plasmid evidence="2">pMk2240C</plasmid>
    </source>
</reference>
<dbReference type="PANTHER" id="PTHR30143:SF0">
    <property type="entry name" value="2-KETO-4-PENTENOATE HYDRATASE"/>
    <property type="match status" value="1"/>
</dbReference>
<dbReference type="Gene3D" id="3.90.850.10">
    <property type="entry name" value="Fumarylacetoacetase-like, C-terminal domain"/>
    <property type="match status" value="1"/>
</dbReference>
<feature type="signal peptide" evidence="1">
    <location>
        <begin position="1"/>
        <end position="21"/>
    </location>
</feature>
<gene>
    <name evidence="2" type="ORF">ABVK50_28740</name>
</gene>
<name>A0AAU8CY71_9HYPH</name>
<dbReference type="SUPFAM" id="SSF56529">
    <property type="entry name" value="FAH"/>
    <property type="match status" value="1"/>
</dbReference>
<protein>
    <submittedName>
        <fullName evidence="2">Fumarylacetoacetate hydrolase family protein</fullName>
    </submittedName>
</protein>
<keyword evidence="1" id="KW-0732">Signal</keyword>
<proteinExistence type="predicted"/>
<geneLocation type="plasmid" evidence="2">
    <name>pMk2240C</name>
</geneLocation>
<dbReference type="InterPro" id="IPR036663">
    <property type="entry name" value="Fumarylacetoacetase_C_sf"/>
</dbReference>
<feature type="chain" id="PRO_5043896781" evidence="1">
    <location>
        <begin position="22"/>
        <end position="284"/>
    </location>
</feature>
<organism evidence="2">
    <name type="scientific">Mesorhizobium sp. WSM2240</name>
    <dbReference type="NCBI Taxonomy" id="3228851"/>
    <lineage>
        <taxon>Bacteria</taxon>
        <taxon>Pseudomonadati</taxon>
        <taxon>Pseudomonadota</taxon>
        <taxon>Alphaproteobacteria</taxon>
        <taxon>Hyphomicrobiales</taxon>
        <taxon>Phyllobacteriaceae</taxon>
        <taxon>Mesorhizobium</taxon>
    </lineage>
</organism>
<keyword evidence="2" id="KW-0614">Plasmid</keyword>
<sequence length="284" mass="29949">MRTVAPVSFVAGLLVSGAALAECPTAEVIQNFVQDWQAKRPAKALPVSDMKDAVCARDKVVEALTDSQGKVVGYKAGLTAKAVQERFNWNAPVAGLLLEKMVLKDGAAVPAAYGARPVWEADMLLVVKDDGVNQAKTPEEALRHISGMRPYIELNDIALGPNEKIDGFQLIAINVAARLGVAGPEVPLEDTPKTLKRLAEAKIVATDGSGAILAEGIGAATLGNPLSVVVWLAEDLAKNGRKLKTGDLISVGAFSPLTPPKPGQTVTVRYDGLPNTPKVSVRFE</sequence>
<accession>A0AAU8CY71</accession>
<keyword evidence="2" id="KW-0378">Hydrolase</keyword>
<evidence type="ECO:0000256" key="1">
    <source>
        <dbReference type="SAM" id="SignalP"/>
    </source>
</evidence>
<dbReference type="PANTHER" id="PTHR30143">
    <property type="entry name" value="ACID HYDRATASE"/>
    <property type="match status" value="1"/>
</dbReference>